<evidence type="ECO:0000256" key="1">
    <source>
        <dbReference type="SAM" id="MobiDB-lite"/>
    </source>
</evidence>
<name>A0A0A2KKS1_PENIT</name>
<dbReference type="HOGENOM" id="CLU_514926_0_0_1"/>
<feature type="region of interest" description="Disordered" evidence="1">
    <location>
        <begin position="294"/>
        <end position="321"/>
    </location>
</feature>
<feature type="region of interest" description="Disordered" evidence="1">
    <location>
        <begin position="431"/>
        <end position="451"/>
    </location>
</feature>
<dbReference type="PhylomeDB" id="A0A0A2KKS1"/>
<accession>A0A0A2KKS1</accession>
<dbReference type="OMA" id="APHHENA"/>
<gene>
    <name evidence="2" type="ORF">PITC_094190</name>
</gene>
<dbReference type="EMBL" id="JQGA01001279">
    <property type="protein sequence ID" value="KGO67548.1"/>
    <property type="molecule type" value="Genomic_DNA"/>
</dbReference>
<dbReference type="AlphaFoldDB" id="A0A0A2KKS1"/>
<comment type="caution">
    <text evidence="2">The sequence shown here is derived from an EMBL/GenBank/DDBJ whole genome shotgun (WGS) entry which is preliminary data.</text>
</comment>
<dbReference type="OrthoDB" id="4506844at2759"/>
<feature type="region of interest" description="Disordered" evidence="1">
    <location>
        <begin position="54"/>
        <end position="92"/>
    </location>
</feature>
<dbReference type="STRING" id="40296.A0A0A2KKS1"/>
<proteinExistence type="predicted"/>
<keyword evidence="3" id="KW-1185">Reference proteome</keyword>
<dbReference type="Proteomes" id="UP000030104">
    <property type="component" value="Unassembled WGS sequence"/>
</dbReference>
<protein>
    <submittedName>
        <fullName evidence="2">Uncharacterized protein</fullName>
    </submittedName>
</protein>
<reference evidence="2 3" key="1">
    <citation type="journal article" date="2015" name="Mol. Plant Microbe Interact.">
        <title>Genome, transcriptome, and functional analyses of Penicillium expansum provide new insights into secondary metabolism and pathogenicity.</title>
        <authorList>
            <person name="Ballester A.R."/>
            <person name="Marcet-Houben M."/>
            <person name="Levin E."/>
            <person name="Sela N."/>
            <person name="Selma-Lazaro C."/>
            <person name="Carmona L."/>
            <person name="Wisniewski M."/>
            <person name="Droby S."/>
            <person name="Gonzalez-Candelas L."/>
            <person name="Gabaldon T."/>
        </authorList>
    </citation>
    <scope>NUCLEOTIDE SEQUENCE [LARGE SCALE GENOMIC DNA]</scope>
    <source>
        <strain evidence="2 3">PHI-1</strain>
    </source>
</reference>
<evidence type="ECO:0000313" key="3">
    <source>
        <dbReference type="Proteomes" id="UP000030104"/>
    </source>
</evidence>
<feature type="compositionally biased region" description="Basic and acidic residues" evidence="1">
    <location>
        <begin position="73"/>
        <end position="83"/>
    </location>
</feature>
<sequence length="522" mass="58317">MGLSESKMVVEIVSRACAEAEKSGNDAIKPALNDKVLDSLHSIWSNLPDTAKRKIDRDATKENANTSMATKRKKDDGRSERARAPKKTKPNNALDSEVALLPYLLKNVAAWKKDPLSFFNEGKSKLELKSFPLDEMSNYMTNLNTRTGIDQIRQRLLKTMHFRLSGWMGWTELHRKRAKRVEQTASDKNVLQWVPEGNRIDKLCREIGCVTDTERSDQYFHLGNIFYSLPDIFDTFVRKLPLTADFSQLPQIQRLKKRSRLCDTESRKLLEELAHEISKAIWEACTESNSPFPYTAEHPEFDPGINDQTLNSPPPPATEPSQFNPSLINQNLFDQRFTEPPHFNPGLDGLTYAQAFSQPFTELPQFDPGLDDLSYAQAFSQPFSSATGTPQLDYTSYAQAFSRPFTSAAEPPQFDPGPQCQNYTPAYNPSFSPTALNPAPDSSGGETSDLNFTADSLECGYSGPLGTSDVPCTTESRGYRNNVRAAEPLRHASTKRLNNENIARLWGGGPIQSTTNTVIMAG</sequence>
<organism evidence="2 3">
    <name type="scientific">Penicillium italicum</name>
    <name type="common">Blue mold</name>
    <dbReference type="NCBI Taxonomy" id="40296"/>
    <lineage>
        <taxon>Eukaryota</taxon>
        <taxon>Fungi</taxon>
        <taxon>Dikarya</taxon>
        <taxon>Ascomycota</taxon>
        <taxon>Pezizomycotina</taxon>
        <taxon>Eurotiomycetes</taxon>
        <taxon>Eurotiomycetidae</taxon>
        <taxon>Eurotiales</taxon>
        <taxon>Aspergillaceae</taxon>
        <taxon>Penicillium</taxon>
    </lineage>
</organism>
<evidence type="ECO:0000313" key="2">
    <source>
        <dbReference type="EMBL" id="KGO67548.1"/>
    </source>
</evidence>